<dbReference type="EMBL" id="CP001824">
    <property type="protein sequence ID" value="ACZ40847.1"/>
    <property type="molecule type" value="Genomic_DNA"/>
</dbReference>
<dbReference type="KEGG" id="sti:Sthe_3448"/>
<dbReference type="RefSeq" id="WP_012873882.1">
    <property type="nucleotide sequence ID" value="NC_013524.1"/>
</dbReference>
<evidence type="ECO:0000256" key="6">
    <source>
        <dbReference type="SAM" id="Phobius"/>
    </source>
</evidence>
<reference evidence="9" key="1">
    <citation type="submission" date="2009-11" db="EMBL/GenBank/DDBJ databases">
        <title>The complete chromosome 2 of Sphaerobacter thermophilus DSM 20745.</title>
        <authorList>
            <person name="Lucas S."/>
            <person name="Copeland A."/>
            <person name="Lapidus A."/>
            <person name="Glavina del Rio T."/>
            <person name="Dalin E."/>
            <person name="Tice H."/>
            <person name="Bruce D."/>
            <person name="Goodwin L."/>
            <person name="Pitluck S."/>
            <person name="Kyrpides N."/>
            <person name="Mavromatis K."/>
            <person name="Ivanova N."/>
            <person name="Mikhailova N."/>
            <person name="LaButti K.M."/>
            <person name="Clum A."/>
            <person name="Sun H.I."/>
            <person name="Brettin T."/>
            <person name="Detter J.C."/>
            <person name="Han C."/>
            <person name="Larimer F."/>
            <person name="Land M."/>
            <person name="Hauser L."/>
            <person name="Markowitz V."/>
            <person name="Cheng J.F."/>
            <person name="Hugenholtz P."/>
            <person name="Woyke T."/>
            <person name="Wu D."/>
            <person name="Steenblock K."/>
            <person name="Schneider S."/>
            <person name="Pukall R."/>
            <person name="Goeker M."/>
            <person name="Klenk H.P."/>
            <person name="Eisen J.A."/>
        </authorList>
    </citation>
    <scope>NUCLEOTIDE SEQUENCE [LARGE SCALE GENOMIC DNA]</scope>
    <source>
        <strain evidence="9">ATCC 49802 / DSM 20745 / S 6022</strain>
    </source>
</reference>
<feature type="domain" description="O-antigen ligase-related" evidence="7">
    <location>
        <begin position="225"/>
        <end position="367"/>
    </location>
</feature>
<keyword evidence="9" id="KW-1185">Reference proteome</keyword>
<keyword evidence="2 6" id="KW-0812">Transmembrane</keyword>
<dbReference type="AlphaFoldDB" id="D1CAK4"/>
<dbReference type="STRING" id="479434.Sthe_3448"/>
<dbReference type="InterPro" id="IPR007016">
    <property type="entry name" value="O-antigen_ligase-rel_domated"/>
</dbReference>
<evidence type="ECO:0000313" key="9">
    <source>
        <dbReference type="Proteomes" id="UP000002027"/>
    </source>
</evidence>
<dbReference type="PANTHER" id="PTHR37422:SF23">
    <property type="entry name" value="TEICHURONIC ACID BIOSYNTHESIS PROTEIN TUAE"/>
    <property type="match status" value="1"/>
</dbReference>
<proteinExistence type="predicted"/>
<feature type="transmembrane region" description="Helical" evidence="6">
    <location>
        <begin position="188"/>
        <end position="210"/>
    </location>
</feature>
<feature type="transmembrane region" description="Helical" evidence="6">
    <location>
        <begin position="261"/>
        <end position="283"/>
    </location>
</feature>
<feature type="transmembrane region" description="Helical" evidence="6">
    <location>
        <begin position="222"/>
        <end position="249"/>
    </location>
</feature>
<evidence type="ECO:0000259" key="7">
    <source>
        <dbReference type="Pfam" id="PF04932"/>
    </source>
</evidence>
<dbReference type="Proteomes" id="UP000002027">
    <property type="component" value="Chromosome 2"/>
</dbReference>
<feature type="transmembrane region" description="Helical" evidence="6">
    <location>
        <begin position="164"/>
        <end position="182"/>
    </location>
</feature>
<dbReference type="InterPro" id="IPR051533">
    <property type="entry name" value="WaaL-like"/>
</dbReference>
<keyword evidence="4 6" id="KW-0472">Membrane</keyword>
<feature type="transmembrane region" description="Helical" evidence="6">
    <location>
        <begin position="12"/>
        <end position="33"/>
    </location>
</feature>
<evidence type="ECO:0000256" key="1">
    <source>
        <dbReference type="ARBA" id="ARBA00004141"/>
    </source>
</evidence>
<name>D1CAK4_SPHTD</name>
<dbReference type="Pfam" id="PF04932">
    <property type="entry name" value="Wzy_C"/>
    <property type="match status" value="1"/>
</dbReference>
<feature type="transmembrane region" description="Helical" evidence="6">
    <location>
        <begin position="75"/>
        <end position="98"/>
    </location>
</feature>
<evidence type="ECO:0000256" key="5">
    <source>
        <dbReference type="SAM" id="MobiDB-lite"/>
    </source>
</evidence>
<feature type="region of interest" description="Disordered" evidence="5">
    <location>
        <begin position="438"/>
        <end position="480"/>
    </location>
</feature>
<evidence type="ECO:0000256" key="3">
    <source>
        <dbReference type="ARBA" id="ARBA00022989"/>
    </source>
</evidence>
<dbReference type="InParanoid" id="D1CAK4"/>
<feature type="transmembrane region" description="Helical" evidence="6">
    <location>
        <begin position="134"/>
        <end position="152"/>
    </location>
</feature>
<dbReference type="PANTHER" id="PTHR37422">
    <property type="entry name" value="TEICHURONIC ACID BIOSYNTHESIS PROTEIN TUAE"/>
    <property type="match status" value="1"/>
</dbReference>
<feature type="transmembrane region" description="Helical" evidence="6">
    <location>
        <begin position="110"/>
        <end position="128"/>
    </location>
</feature>
<comment type="subcellular location">
    <subcellularLocation>
        <location evidence="1">Membrane</location>
        <topology evidence="1">Multi-pass membrane protein</topology>
    </subcellularLocation>
</comment>
<feature type="transmembrane region" description="Helical" evidence="6">
    <location>
        <begin position="358"/>
        <end position="378"/>
    </location>
</feature>
<accession>D1CAK4</accession>
<dbReference type="GO" id="GO:0016020">
    <property type="term" value="C:membrane"/>
    <property type="evidence" value="ECO:0007669"/>
    <property type="project" value="UniProtKB-SubCell"/>
</dbReference>
<feature type="compositionally biased region" description="Low complexity" evidence="5">
    <location>
        <begin position="458"/>
        <end position="471"/>
    </location>
</feature>
<feature type="transmembrane region" description="Helical" evidence="6">
    <location>
        <begin position="390"/>
        <end position="410"/>
    </location>
</feature>
<reference evidence="8 9" key="2">
    <citation type="journal article" date="2010" name="Stand. Genomic Sci.">
        <title>Complete genome sequence of Desulfohalobium retbaense type strain (HR(100)).</title>
        <authorList>
            <person name="Spring S."/>
            <person name="Nolan M."/>
            <person name="Lapidus A."/>
            <person name="Glavina Del Rio T."/>
            <person name="Copeland A."/>
            <person name="Tice H."/>
            <person name="Cheng J.F."/>
            <person name="Lucas S."/>
            <person name="Land M."/>
            <person name="Chen F."/>
            <person name="Bruce D."/>
            <person name="Goodwin L."/>
            <person name="Pitluck S."/>
            <person name="Ivanova N."/>
            <person name="Mavromatis K."/>
            <person name="Mikhailova N."/>
            <person name="Pati A."/>
            <person name="Chen A."/>
            <person name="Palaniappan K."/>
            <person name="Hauser L."/>
            <person name="Chang Y.J."/>
            <person name="Jeffries C.D."/>
            <person name="Munk C."/>
            <person name="Kiss H."/>
            <person name="Chain P."/>
            <person name="Han C."/>
            <person name="Brettin T."/>
            <person name="Detter J.C."/>
            <person name="Schuler E."/>
            <person name="Goker M."/>
            <person name="Rohde M."/>
            <person name="Bristow J."/>
            <person name="Eisen J.A."/>
            <person name="Markowitz V."/>
            <person name="Hugenholtz P."/>
            <person name="Kyrpides N.C."/>
            <person name="Klenk H.P."/>
        </authorList>
    </citation>
    <scope>NUCLEOTIDE SEQUENCE [LARGE SCALE GENOMIC DNA]</scope>
    <source>
        <strain evidence="9">ATCC 49802 / DSM 20745 / S 6022</strain>
    </source>
</reference>
<dbReference type="HOGENOM" id="CLU_622068_0_0_0"/>
<gene>
    <name evidence="8" type="ordered locus">Sthe_3448</name>
</gene>
<evidence type="ECO:0000256" key="4">
    <source>
        <dbReference type="ARBA" id="ARBA00023136"/>
    </source>
</evidence>
<sequence>MRASDAIHRWVAPIILAAAAVLSLVAALVAAAVPLLAVMALAAASLAVLLMLSRSLVLAILLMSGLVDLLTPFRIGPLSAMGVTTILYAIGSWFVWLLRAELPARLRRALLPFALFLFWAGVSMVLWYRPSVEGVQNLLVIVAFLGLIVLTANETRRSPEFIDTLGRVMTAATVIAVVLQVLSYHLGVMPAGFGIQARSFALFALVALAWQLGRWRSGDRRAFWAALAIVGLIGISLSRTAFVVGVLLFPASHMRLQSVRGWFQAGVLGVGAVGLLYTIVSRVEPLRARFFEGDLSLKVGGIAINAMGRTAFWEITLASWRKSPLIGNGSGSAQPLIEAYFPGLGHPHNDYLRILHDYGLIGLAIWLVGYLVLLWVTSSAWSRSDPQRDAAAGVHLAAFLALAAVAAAMVTDNTMVYVFVMAPAGILVGASFGVMERDQHKDPAPTGSTLGPPGLEDGPASGVAPGAAPPSLVTRESCAS</sequence>
<evidence type="ECO:0000256" key="2">
    <source>
        <dbReference type="ARBA" id="ARBA00022692"/>
    </source>
</evidence>
<keyword evidence="3 6" id="KW-1133">Transmembrane helix</keyword>
<organism evidence="8 9">
    <name type="scientific">Sphaerobacter thermophilus (strain ATCC 49802 / DSM 20745 / KCCM 41009 / NCIMB 13125 / S 6022)</name>
    <dbReference type="NCBI Taxonomy" id="479434"/>
    <lineage>
        <taxon>Bacteria</taxon>
        <taxon>Pseudomonadati</taxon>
        <taxon>Thermomicrobiota</taxon>
        <taxon>Thermomicrobia</taxon>
        <taxon>Sphaerobacterales</taxon>
        <taxon>Sphaerobacterineae</taxon>
        <taxon>Sphaerobacteraceae</taxon>
        <taxon>Sphaerobacter</taxon>
    </lineage>
</organism>
<protein>
    <submittedName>
        <fullName evidence="8">O-antigen polymerase</fullName>
    </submittedName>
</protein>
<feature type="transmembrane region" description="Helical" evidence="6">
    <location>
        <begin position="40"/>
        <end position="63"/>
    </location>
</feature>
<feature type="transmembrane region" description="Helical" evidence="6">
    <location>
        <begin position="416"/>
        <end position="435"/>
    </location>
</feature>
<dbReference type="eggNOG" id="COG3307">
    <property type="taxonomic scope" value="Bacteria"/>
</dbReference>
<evidence type="ECO:0000313" key="8">
    <source>
        <dbReference type="EMBL" id="ACZ40847.1"/>
    </source>
</evidence>